<dbReference type="Proteomes" id="UP000695562">
    <property type="component" value="Unassembled WGS sequence"/>
</dbReference>
<accession>A0A8J4Q3G6</accession>
<sequence>MSTDSNNNSNNNNNDTAVFNNKIYQDICSCIKDVLEKNGDEWVFNKPDQTTVTFKHLLLDETVIDDDLKLKFFDDSPTDAVFNLFNYDNPQYYFTRLNENKFYYPPKPFYKHLSILFMSWNQCKQFPIKFDSLDGLFEVDKSEQEKDNIIAQPDINSNSNGNSGNNAINPITYFRNMNEQVFNFFANLENNENKALFFNEFFKNLNNRNLLTLFNVRKTKLSLDTYFLECPIDLIKHANQLHAPKSKSLLTVASRALCKHGIRSENSFWGSDKGPEMVKNKRAEKVLVKVLSDSFWINIHLLPHNIPIIEIRNSQGYGLRWSATGDFFRGFLEPQMEDGHEKGWKH</sequence>
<dbReference type="PANTHER" id="PTHR34204:SF2">
    <property type="entry name" value="RNA-BINDING ASCH DOMAIN PROTEIN"/>
    <property type="match status" value="1"/>
</dbReference>
<evidence type="ECO:0000313" key="1">
    <source>
        <dbReference type="EMBL" id="KAF2078590.1"/>
    </source>
</evidence>
<comment type="caution">
    <text evidence="1">The sequence shown here is derived from an EMBL/GenBank/DDBJ whole genome shotgun (WGS) entry which is preliminary data.</text>
</comment>
<gene>
    <name evidence="1" type="ORF">CYY_000090</name>
</gene>
<name>A0A8J4Q3G6_9MYCE</name>
<dbReference type="AlphaFoldDB" id="A0A8J4Q3G6"/>
<protein>
    <submittedName>
        <fullName evidence="1">Uncharacterized protein</fullName>
    </submittedName>
</protein>
<dbReference type="PANTHER" id="PTHR34204">
    <property type="entry name" value="RNA-BINDING ASCH DOMAIN PROTEIN"/>
    <property type="match status" value="1"/>
</dbReference>
<dbReference type="EMBL" id="AJWJ01000002">
    <property type="protein sequence ID" value="KAF2078590.1"/>
    <property type="molecule type" value="Genomic_DNA"/>
</dbReference>
<reference evidence="1" key="1">
    <citation type="submission" date="2020-01" db="EMBL/GenBank/DDBJ databases">
        <title>Development of genomics and gene disruption for Polysphondylium violaceum indicates a role for the polyketide synthase stlB in stalk morphogenesis.</title>
        <authorList>
            <person name="Narita B."/>
            <person name="Kawabe Y."/>
            <person name="Kin K."/>
            <person name="Saito T."/>
            <person name="Gibbs R."/>
            <person name="Kuspa A."/>
            <person name="Muzny D."/>
            <person name="Queller D."/>
            <person name="Richards S."/>
            <person name="Strassman J."/>
            <person name="Sucgang R."/>
            <person name="Worley K."/>
            <person name="Schaap P."/>
        </authorList>
    </citation>
    <scope>NUCLEOTIDE SEQUENCE</scope>
    <source>
        <strain evidence="1">QSvi11</strain>
    </source>
</reference>
<organism evidence="1 2">
    <name type="scientific">Polysphondylium violaceum</name>
    <dbReference type="NCBI Taxonomy" id="133409"/>
    <lineage>
        <taxon>Eukaryota</taxon>
        <taxon>Amoebozoa</taxon>
        <taxon>Evosea</taxon>
        <taxon>Eumycetozoa</taxon>
        <taxon>Dictyostelia</taxon>
        <taxon>Dictyosteliales</taxon>
        <taxon>Dictyosteliaceae</taxon>
        <taxon>Polysphondylium</taxon>
    </lineage>
</organism>
<dbReference type="OrthoDB" id="112749at2759"/>
<evidence type="ECO:0000313" key="2">
    <source>
        <dbReference type="Proteomes" id="UP000695562"/>
    </source>
</evidence>
<proteinExistence type="predicted"/>
<keyword evidence="2" id="KW-1185">Reference proteome</keyword>